<evidence type="ECO:0000256" key="3">
    <source>
        <dbReference type="ARBA" id="ARBA00011035"/>
    </source>
</evidence>
<dbReference type="PANTHER" id="PTHR10806:SF6">
    <property type="entry name" value="SIGNAL PEPTIDASE COMPLEX CATALYTIC SUBUNIT SEC11"/>
    <property type="match status" value="1"/>
</dbReference>
<dbReference type="PRINTS" id="PR00728">
    <property type="entry name" value="SIGNALPTASE"/>
</dbReference>
<evidence type="ECO:0000256" key="8">
    <source>
        <dbReference type="ARBA" id="ARBA00022692"/>
    </source>
</evidence>
<sequence>MTSVTQRVDAVAMRMLRSQHLEKLNSASNPVNYVKSVVKNFIDTLPDKRNTFFMLLTLCTFFVGWRTAIAMTGCESPLVVVLSGSMEPFMFRGDLLVLHNIGEPRMGDVVVFSLPNRSIPIVHRVHRIRLLEDGETRLYLTKGDNNEMDDRTLYPKGYRWVEKKDIIGKVSVLVPRVGYITLIAEDHAWAKLVLVPLALIWCWYSGM</sequence>
<evidence type="ECO:0000256" key="9">
    <source>
        <dbReference type="ARBA" id="ARBA00022989"/>
    </source>
</evidence>
<keyword evidence="14" id="KW-1185">Reference proteome</keyword>
<evidence type="ECO:0000256" key="1">
    <source>
        <dbReference type="ARBA" id="ARBA00000677"/>
    </source>
</evidence>
<evidence type="ECO:0000256" key="2">
    <source>
        <dbReference type="ARBA" id="ARBA00004648"/>
    </source>
</evidence>
<dbReference type="EMBL" id="CAEQ01002217">
    <property type="protein sequence ID" value="CCD16251.1"/>
    <property type="molecule type" value="Genomic_DNA"/>
</dbReference>
<reference evidence="13 14" key="2">
    <citation type="journal article" date="2012" name="Proc. Natl. Acad. Sci. U.S.A.">
        <title>Antigenic diversity is generated by distinct evolutionary mechanisms in African trypanosome species.</title>
        <authorList>
            <person name="Jackson A.P."/>
            <person name="Berry A."/>
            <person name="Aslett M."/>
            <person name="Allison H.C."/>
            <person name="Burton P."/>
            <person name="Vavrova-Anderson J."/>
            <person name="Brown R."/>
            <person name="Browne H."/>
            <person name="Corton N."/>
            <person name="Hauser H."/>
            <person name="Gamble J."/>
            <person name="Gilderthorp R."/>
            <person name="Marcello L."/>
            <person name="McQuillan J."/>
            <person name="Otto T.D."/>
            <person name="Quail M.A."/>
            <person name="Sanders M.J."/>
            <person name="van Tonder A."/>
            <person name="Ginger M.L."/>
            <person name="Field M.C."/>
            <person name="Barry J.D."/>
            <person name="Hertz-Fowler C."/>
            <person name="Berriman M."/>
        </authorList>
    </citation>
    <scope>NUCLEOTIDE SEQUENCE [LARGE SCALE GENOMIC DNA]</scope>
    <source>
        <strain evidence="13 14">IL3000</strain>
    </source>
</reference>
<comment type="catalytic activity">
    <reaction evidence="1">
        <text>Cleavage of hydrophobic, N-terminal signal or leader sequences from secreted and periplasmic proteins.</text>
        <dbReference type="EC" id="3.4.21.89"/>
    </reaction>
</comment>
<evidence type="ECO:0000256" key="5">
    <source>
        <dbReference type="ARBA" id="ARBA00019685"/>
    </source>
</evidence>
<dbReference type="GO" id="GO:0005787">
    <property type="term" value="C:signal peptidase complex"/>
    <property type="evidence" value="ECO:0007669"/>
    <property type="project" value="TreeGrafter"/>
</dbReference>
<comment type="caution">
    <text evidence="13">The sequence shown here is derived from an EMBL/GenBank/DDBJ whole genome shotgun (WGS) entry which is preliminary data.</text>
</comment>
<comment type="similarity">
    <text evidence="3">Belongs to the peptidase S26B family.</text>
</comment>
<reference evidence="14" key="1">
    <citation type="submission" date="2011-07" db="EMBL/GenBank/DDBJ databases">
        <title>Divergent evolution of antigenic variation in African trypanosomes.</title>
        <authorList>
            <person name="Jackson A.P."/>
            <person name="Berry A."/>
            <person name="Allison H.C."/>
            <person name="Burton P."/>
            <person name="Anderson J."/>
            <person name="Aslett M."/>
            <person name="Brown R."/>
            <person name="Corton N."/>
            <person name="Harris D."/>
            <person name="Hauser H."/>
            <person name="Gamble J."/>
            <person name="Gilderthorp R."/>
            <person name="McQuillan J."/>
            <person name="Quail M.A."/>
            <person name="Sanders M."/>
            <person name="Van Tonder A."/>
            <person name="Ginger M.L."/>
            <person name="Donelson J.E."/>
            <person name="Field M.C."/>
            <person name="Barry J.D."/>
            <person name="Berriman M."/>
            <person name="Hertz-Fowler C."/>
        </authorList>
    </citation>
    <scope>NUCLEOTIDE SEQUENCE [LARGE SCALE GENOMIC DNA]</scope>
    <source>
        <strain evidence="14">IL3000</strain>
    </source>
</reference>
<dbReference type="OMA" id="GSMEPFM"/>
<dbReference type="GO" id="GO:0004252">
    <property type="term" value="F:serine-type endopeptidase activity"/>
    <property type="evidence" value="ECO:0007669"/>
    <property type="project" value="InterPro"/>
</dbReference>
<dbReference type="Pfam" id="PF00717">
    <property type="entry name" value="Peptidase_S24"/>
    <property type="match status" value="1"/>
</dbReference>
<evidence type="ECO:0000313" key="13">
    <source>
        <dbReference type="EMBL" id="CCD16251.1"/>
    </source>
</evidence>
<dbReference type="NCBIfam" id="TIGR02228">
    <property type="entry name" value="sigpep_I_arch"/>
    <property type="match status" value="1"/>
</dbReference>
<dbReference type="Gene3D" id="2.10.109.10">
    <property type="entry name" value="Umud Fragment, subunit A"/>
    <property type="match status" value="1"/>
</dbReference>
<dbReference type="SUPFAM" id="SSF51306">
    <property type="entry name" value="LexA/Signal peptidase"/>
    <property type="match status" value="1"/>
</dbReference>
<evidence type="ECO:0000256" key="7">
    <source>
        <dbReference type="ARBA" id="ARBA00022670"/>
    </source>
</evidence>
<dbReference type="EC" id="3.4.21.89" evidence="4"/>
<dbReference type="AlphaFoldDB" id="F9WG21"/>
<dbReference type="VEuPathDB" id="TriTrypDB:TcIL3000_0_11990"/>
<evidence type="ECO:0000313" key="14">
    <source>
        <dbReference type="Proteomes" id="UP000000702"/>
    </source>
</evidence>
<dbReference type="MEROPS" id="S26.010"/>
<organism evidence="13 14">
    <name type="scientific">Trypanosoma congolense (strain IL3000)</name>
    <dbReference type="NCBI Taxonomy" id="1068625"/>
    <lineage>
        <taxon>Eukaryota</taxon>
        <taxon>Discoba</taxon>
        <taxon>Euglenozoa</taxon>
        <taxon>Kinetoplastea</taxon>
        <taxon>Metakinetoplastina</taxon>
        <taxon>Trypanosomatida</taxon>
        <taxon>Trypanosomatidae</taxon>
        <taxon>Trypanosoma</taxon>
        <taxon>Nannomonas</taxon>
    </lineage>
</organism>
<proteinExistence type="inferred from homology"/>
<dbReference type="InterPro" id="IPR036286">
    <property type="entry name" value="LexA/Signal_pep-like_sf"/>
</dbReference>
<evidence type="ECO:0000256" key="6">
    <source>
        <dbReference type="ARBA" id="ARBA00021755"/>
    </source>
</evidence>
<keyword evidence="7" id="KW-0378">Hydrolase</keyword>
<dbReference type="InterPro" id="IPR001733">
    <property type="entry name" value="Peptidase_S26B"/>
</dbReference>
<comment type="function">
    <text evidence="11">Catalytic component of the signal peptidase complex (SPC) which catalyzes the cleavage of N-terminal signal sequences from nascent proteins as they are translocated into the lumen of the endoplasmic reticulum. Specifically cleaves N-terminal signal peptides that contain a hydrophobic alpha-helix (h-region) shorter than 18-20 amino acids.</text>
</comment>
<evidence type="ECO:0000256" key="11">
    <source>
        <dbReference type="ARBA" id="ARBA00045533"/>
    </source>
</evidence>
<keyword evidence="10" id="KW-0472">Membrane</keyword>
<gene>
    <name evidence="13" type="ORF">TCIL3000_0_11990</name>
</gene>
<comment type="subcellular location">
    <subcellularLocation>
        <location evidence="2">Endoplasmic reticulum membrane</location>
        <topology evidence="2">Single-pass type II membrane protein</topology>
    </subcellularLocation>
</comment>
<dbReference type="InterPro" id="IPR019533">
    <property type="entry name" value="Peptidase_S26"/>
</dbReference>
<dbReference type="InterPro" id="IPR015927">
    <property type="entry name" value="Peptidase_S24_S26A/B/C"/>
</dbReference>
<keyword evidence="9" id="KW-1133">Transmembrane helix</keyword>
<protein>
    <recommendedName>
        <fullName evidence="5">Signal peptidase complex catalytic subunit SEC11</fullName>
        <ecNumber evidence="4">3.4.21.89</ecNumber>
    </recommendedName>
    <alternativeName>
        <fullName evidence="6">Signal peptidase complex catalytic subunit sec11</fullName>
    </alternativeName>
</protein>
<name>F9WG21_TRYCI</name>
<dbReference type="PANTHER" id="PTHR10806">
    <property type="entry name" value="SIGNAL PEPTIDASE COMPLEX CATALYTIC SUBUNIT SEC11"/>
    <property type="match status" value="1"/>
</dbReference>
<keyword evidence="8" id="KW-0812">Transmembrane</keyword>
<dbReference type="GO" id="GO:0009003">
    <property type="term" value="F:signal peptidase activity"/>
    <property type="evidence" value="ECO:0007669"/>
    <property type="project" value="UniProtKB-EC"/>
</dbReference>
<keyword evidence="7" id="KW-0645">Protease</keyword>
<feature type="domain" description="Peptidase S24/S26A/S26B/S26C" evidence="12">
    <location>
        <begin position="78"/>
        <end position="170"/>
    </location>
</feature>
<evidence type="ECO:0000256" key="4">
    <source>
        <dbReference type="ARBA" id="ARBA00013208"/>
    </source>
</evidence>
<evidence type="ECO:0000256" key="10">
    <source>
        <dbReference type="ARBA" id="ARBA00023136"/>
    </source>
</evidence>
<accession>F9WG21</accession>
<dbReference type="Proteomes" id="UP000000702">
    <property type="component" value="Unassembled WGS sequence"/>
</dbReference>
<dbReference type="GO" id="GO:0006465">
    <property type="term" value="P:signal peptide processing"/>
    <property type="evidence" value="ECO:0007669"/>
    <property type="project" value="InterPro"/>
</dbReference>
<evidence type="ECO:0000259" key="12">
    <source>
        <dbReference type="Pfam" id="PF00717"/>
    </source>
</evidence>
<dbReference type="CDD" id="cd06530">
    <property type="entry name" value="S26_SPase_I"/>
    <property type="match status" value="1"/>
</dbReference>